<comment type="caution">
    <text evidence="12">The sequence shown here is derived from an EMBL/GenBank/DDBJ whole genome shotgun (WGS) entry which is preliminary data.</text>
</comment>
<evidence type="ECO:0000256" key="6">
    <source>
        <dbReference type="ARBA" id="ARBA00022723"/>
    </source>
</evidence>
<name>A0A2S6I0H6_9BACT</name>
<sequence length="221" mass="24734">MAMWYEGWTDVTYPIFEGMTGWPGQPQTDLETLSCIHCGDSAMVSVLHMSLHSGTHMDAPSHFLAQGIDISQAPFEVGMGPVRIADVNPEAEVRPEDLDAYEARTRPVKQGERLILRTQNSNKANWLQEDFDRHYHAIGPDAAAWIGKRKLRLIGVDYLSVGPFHHGNPQTHRTLMGAQVWIIEGIDLRNVSEGDYEMICLPLKIAGGDASPIRILIRKHQ</sequence>
<proteinExistence type="predicted"/>
<dbReference type="PANTHER" id="PTHR31118:SF32">
    <property type="entry name" value="KYNURENINE FORMAMIDASE"/>
    <property type="match status" value="1"/>
</dbReference>
<dbReference type="RefSeq" id="WP_104421675.1">
    <property type="nucleotide sequence ID" value="NZ_PTJC01000008.1"/>
</dbReference>
<dbReference type="PANTHER" id="PTHR31118">
    <property type="entry name" value="CYCLASE-LIKE PROTEIN 2"/>
    <property type="match status" value="1"/>
</dbReference>
<dbReference type="Pfam" id="PF04199">
    <property type="entry name" value="Cyclase"/>
    <property type="match status" value="1"/>
</dbReference>
<keyword evidence="13" id="KW-1185">Reference proteome</keyword>
<comment type="cofactor">
    <cofactor evidence="1">
        <name>Zn(2+)</name>
        <dbReference type="ChEBI" id="CHEBI:29105"/>
    </cofactor>
</comment>
<evidence type="ECO:0000256" key="1">
    <source>
        <dbReference type="ARBA" id="ARBA00001947"/>
    </source>
</evidence>
<evidence type="ECO:0000256" key="5">
    <source>
        <dbReference type="ARBA" id="ARBA00014889"/>
    </source>
</evidence>
<comment type="subunit">
    <text evidence="3">Homodimer.</text>
</comment>
<dbReference type="InterPro" id="IPR037175">
    <property type="entry name" value="KFase_sf"/>
</dbReference>
<evidence type="ECO:0000256" key="8">
    <source>
        <dbReference type="ARBA" id="ARBA00022833"/>
    </source>
</evidence>
<evidence type="ECO:0000256" key="4">
    <source>
        <dbReference type="ARBA" id="ARBA00012930"/>
    </source>
</evidence>
<protein>
    <recommendedName>
        <fullName evidence="5">Kynurenine formamidase</fullName>
        <ecNumber evidence="4">3.5.1.9</ecNumber>
    </recommendedName>
</protein>
<dbReference type="OrthoDB" id="9796085at2"/>
<dbReference type="GO" id="GO:0019441">
    <property type="term" value="P:L-tryptophan catabolic process to kynurenine"/>
    <property type="evidence" value="ECO:0007669"/>
    <property type="project" value="InterPro"/>
</dbReference>
<dbReference type="GO" id="GO:0046872">
    <property type="term" value="F:metal ion binding"/>
    <property type="evidence" value="ECO:0007669"/>
    <property type="project" value="UniProtKB-KW"/>
</dbReference>
<gene>
    <name evidence="12" type="ORF">CLV84_4120</name>
</gene>
<evidence type="ECO:0000256" key="11">
    <source>
        <dbReference type="ARBA" id="ARBA00060547"/>
    </source>
</evidence>
<reference evidence="12 13" key="1">
    <citation type="submission" date="2018-02" db="EMBL/GenBank/DDBJ databases">
        <title>Genomic Encyclopedia of Archaeal and Bacterial Type Strains, Phase II (KMG-II): from individual species to whole genera.</title>
        <authorList>
            <person name="Goeker M."/>
        </authorList>
    </citation>
    <scope>NUCLEOTIDE SEQUENCE [LARGE SCALE GENOMIC DNA]</scope>
    <source>
        <strain evidence="12 13">DSM 29526</strain>
    </source>
</reference>
<keyword evidence="7" id="KW-0378">Hydrolase</keyword>
<dbReference type="EMBL" id="PTJC01000008">
    <property type="protein sequence ID" value="PPK84350.1"/>
    <property type="molecule type" value="Genomic_DNA"/>
</dbReference>
<comment type="function">
    <text evidence="2">Catalyzes the hydrolysis of N-formyl-L-kynurenine to L-kynurenine, the second step in the kynurenine pathway of tryptophan degradation.</text>
</comment>
<dbReference type="SUPFAM" id="SSF102198">
    <property type="entry name" value="Putative cyclase"/>
    <property type="match status" value="1"/>
</dbReference>
<keyword evidence="9" id="KW-0823">Tryptophan catabolism</keyword>
<evidence type="ECO:0000256" key="3">
    <source>
        <dbReference type="ARBA" id="ARBA00011738"/>
    </source>
</evidence>
<dbReference type="GO" id="GO:0004061">
    <property type="term" value="F:arylformamidase activity"/>
    <property type="evidence" value="ECO:0007669"/>
    <property type="project" value="UniProtKB-EC"/>
</dbReference>
<organism evidence="12 13">
    <name type="scientific">Neolewinella xylanilytica</name>
    <dbReference type="NCBI Taxonomy" id="1514080"/>
    <lineage>
        <taxon>Bacteria</taxon>
        <taxon>Pseudomonadati</taxon>
        <taxon>Bacteroidota</taxon>
        <taxon>Saprospiria</taxon>
        <taxon>Saprospirales</taxon>
        <taxon>Lewinellaceae</taxon>
        <taxon>Neolewinella</taxon>
    </lineage>
</organism>
<keyword evidence="8" id="KW-0862">Zinc</keyword>
<dbReference type="Proteomes" id="UP000237662">
    <property type="component" value="Unassembled WGS sequence"/>
</dbReference>
<comment type="pathway">
    <text evidence="11">Amino-acid degradation; L-tryptophan degradation via kynurenine pathway; L-kynurenine from L-tryptophan: step 2/2.</text>
</comment>
<comment type="catalytic activity">
    <reaction evidence="10">
        <text>N-formyl-L-kynurenine + H2O = L-kynurenine + formate + H(+)</text>
        <dbReference type="Rhea" id="RHEA:13009"/>
        <dbReference type="ChEBI" id="CHEBI:15377"/>
        <dbReference type="ChEBI" id="CHEBI:15378"/>
        <dbReference type="ChEBI" id="CHEBI:15740"/>
        <dbReference type="ChEBI" id="CHEBI:57959"/>
        <dbReference type="ChEBI" id="CHEBI:58629"/>
        <dbReference type="EC" id="3.5.1.9"/>
    </reaction>
</comment>
<dbReference type="AlphaFoldDB" id="A0A2S6I0H6"/>
<accession>A0A2S6I0H6</accession>
<dbReference type="InterPro" id="IPR007325">
    <property type="entry name" value="KFase/CYL"/>
</dbReference>
<evidence type="ECO:0000256" key="2">
    <source>
        <dbReference type="ARBA" id="ARBA00002204"/>
    </source>
</evidence>
<evidence type="ECO:0000256" key="7">
    <source>
        <dbReference type="ARBA" id="ARBA00022801"/>
    </source>
</evidence>
<evidence type="ECO:0000313" key="12">
    <source>
        <dbReference type="EMBL" id="PPK84350.1"/>
    </source>
</evidence>
<evidence type="ECO:0000256" key="9">
    <source>
        <dbReference type="ARBA" id="ARBA00023079"/>
    </source>
</evidence>
<evidence type="ECO:0000256" key="10">
    <source>
        <dbReference type="ARBA" id="ARBA00048496"/>
    </source>
</evidence>
<evidence type="ECO:0000313" key="13">
    <source>
        <dbReference type="Proteomes" id="UP000237662"/>
    </source>
</evidence>
<dbReference type="Gene3D" id="3.50.30.50">
    <property type="entry name" value="Putative cyclase"/>
    <property type="match status" value="1"/>
</dbReference>
<dbReference type="EC" id="3.5.1.9" evidence="4"/>
<keyword evidence="6" id="KW-0479">Metal-binding</keyword>
<dbReference type="FunFam" id="3.50.30.50:FF:000001">
    <property type="entry name" value="Kynurenine formamidase"/>
    <property type="match status" value="1"/>
</dbReference>